<evidence type="ECO:0000313" key="2">
    <source>
        <dbReference type="Proteomes" id="UP001501423"/>
    </source>
</evidence>
<proteinExistence type="predicted"/>
<gene>
    <name evidence="1" type="ORF">GCM10010478_54630</name>
</gene>
<dbReference type="EMBL" id="BAAAVA010000091">
    <property type="protein sequence ID" value="GAA2946450.1"/>
    <property type="molecule type" value="Genomic_DNA"/>
</dbReference>
<dbReference type="Proteomes" id="UP001501423">
    <property type="component" value="Unassembled WGS sequence"/>
</dbReference>
<sequence>MAAGETMLSRPGFWAHHLLGICGDWRGAERPGPESFGGDGADVDALADTLLDPGWWPVFRVTASNGSGVVVVYRNAVEDYGIDHLFVEPGRDAARRIVAWDADVSGAGLTWQDLLALADDPATTAEGVHDPAARLLLLLPLLADPTVPDGAPARVGAALAAVGAPEDTATSTAEFLLARLTSRAWHDPAWTSPLSGS</sequence>
<accession>A0ABN3XBQ7</accession>
<organism evidence="1 2">
    <name type="scientific">Streptomyces erythrogriseus</name>
    <dbReference type="NCBI Taxonomy" id="284027"/>
    <lineage>
        <taxon>Bacteria</taxon>
        <taxon>Bacillati</taxon>
        <taxon>Actinomycetota</taxon>
        <taxon>Actinomycetes</taxon>
        <taxon>Kitasatosporales</taxon>
        <taxon>Streptomycetaceae</taxon>
        <taxon>Streptomyces</taxon>
        <taxon>Streptomyces griseoincarnatus group</taxon>
    </lineage>
</organism>
<protein>
    <submittedName>
        <fullName evidence="1">Uncharacterized protein</fullName>
    </submittedName>
</protein>
<name>A0ABN3XBQ7_9ACTN</name>
<keyword evidence="2" id="KW-1185">Reference proteome</keyword>
<comment type="caution">
    <text evidence="1">The sequence shown here is derived from an EMBL/GenBank/DDBJ whole genome shotgun (WGS) entry which is preliminary data.</text>
</comment>
<reference evidence="1 2" key="1">
    <citation type="journal article" date="2019" name="Int. J. Syst. Evol. Microbiol.">
        <title>The Global Catalogue of Microorganisms (GCM) 10K type strain sequencing project: providing services to taxonomists for standard genome sequencing and annotation.</title>
        <authorList>
            <consortium name="The Broad Institute Genomics Platform"/>
            <consortium name="The Broad Institute Genome Sequencing Center for Infectious Disease"/>
            <person name="Wu L."/>
            <person name="Ma J."/>
        </authorList>
    </citation>
    <scope>NUCLEOTIDE SEQUENCE [LARGE SCALE GENOMIC DNA]</scope>
    <source>
        <strain evidence="1 2">JCM 9650</strain>
    </source>
</reference>
<evidence type="ECO:0000313" key="1">
    <source>
        <dbReference type="EMBL" id="GAA2946450.1"/>
    </source>
</evidence>